<dbReference type="Gene3D" id="3.30.70.330">
    <property type="match status" value="1"/>
</dbReference>
<sequence length="384" mass="43228">MNEVGKDFRANLFSIFIDNLNPNVDVAFLWSVFKVFGRVRDVFLSSKFSSRKSCYAFNRFDSMEEASKVAKSVDGIHVYGWPIRVNLAEIGWNNQRSSQVGKKGAKKDGLTDVGRARIQRSFAEVVKGSQIGLLENTGARKSPGKSILWSFESKVEKDGFIKNRFFWGNCFSSMSSWSDHWAPKGKLEQIIAHGVPMNCWDDAFFLKLGRHIGDSLWVDEETSFRKRLDRGSFLAPIPNDCSNFFSIKVSMEDLSFTVKMEVDPKPVSQSWLTHFLGLKNNLITPAPPSAMEGFEKSSYASSDGEFREVKGRDGGALRCQSLIAVRIGKGYPTFQSLHRKGFEIKGKGSSDVRGLLPKAVAFQNPKEYLLYYQNSKLEIGRMEG</sequence>
<dbReference type="CDD" id="cd00590">
    <property type="entry name" value="RRM_SF"/>
    <property type="match status" value="1"/>
</dbReference>
<dbReference type="EMBL" id="JANJYI010000008">
    <property type="protein sequence ID" value="KAK2640632.1"/>
    <property type="molecule type" value="Genomic_DNA"/>
</dbReference>
<evidence type="ECO:0000313" key="3">
    <source>
        <dbReference type="EMBL" id="KAK2640632.1"/>
    </source>
</evidence>
<comment type="caution">
    <text evidence="3">The sequence shown here is derived from an EMBL/GenBank/DDBJ whole genome shotgun (WGS) entry which is preliminary data.</text>
</comment>
<dbReference type="Pfam" id="PF00076">
    <property type="entry name" value="RRM_1"/>
    <property type="match status" value="1"/>
</dbReference>
<dbReference type="InterPro" id="IPR000504">
    <property type="entry name" value="RRM_dom"/>
</dbReference>
<name>A0AAD9TRG2_9ROSI</name>
<protein>
    <recommendedName>
        <fullName evidence="2">RRM domain-containing protein</fullName>
    </recommendedName>
</protein>
<dbReference type="Proteomes" id="UP001280121">
    <property type="component" value="Unassembled WGS sequence"/>
</dbReference>
<keyword evidence="4" id="KW-1185">Reference proteome</keyword>
<dbReference type="SUPFAM" id="SSF54928">
    <property type="entry name" value="RNA-binding domain, RBD"/>
    <property type="match status" value="1"/>
</dbReference>
<dbReference type="GO" id="GO:0003723">
    <property type="term" value="F:RNA binding"/>
    <property type="evidence" value="ECO:0007669"/>
    <property type="project" value="UniProtKB-UniRule"/>
</dbReference>
<keyword evidence="1" id="KW-0694">RNA-binding</keyword>
<dbReference type="SMART" id="SM00360">
    <property type="entry name" value="RRM"/>
    <property type="match status" value="1"/>
</dbReference>
<feature type="domain" description="RRM" evidence="2">
    <location>
        <begin position="13"/>
        <end position="90"/>
    </location>
</feature>
<evidence type="ECO:0000256" key="1">
    <source>
        <dbReference type="PROSITE-ProRule" id="PRU00176"/>
    </source>
</evidence>
<proteinExistence type="predicted"/>
<dbReference type="PROSITE" id="PS50102">
    <property type="entry name" value="RRM"/>
    <property type="match status" value="1"/>
</dbReference>
<evidence type="ECO:0000259" key="2">
    <source>
        <dbReference type="PROSITE" id="PS50102"/>
    </source>
</evidence>
<gene>
    <name evidence="3" type="ORF">Ddye_028427</name>
</gene>
<accession>A0AAD9TRG2</accession>
<dbReference type="AlphaFoldDB" id="A0AAD9TRG2"/>
<evidence type="ECO:0000313" key="4">
    <source>
        <dbReference type="Proteomes" id="UP001280121"/>
    </source>
</evidence>
<dbReference type="InterPro" id="IPR035979">
    <property type="entry name" value="RBD_domain_sf"/>
</dbReference>
<reference evidence="3" key="1">
    <citation type="journal article" date="2023" name="Plant J.">
        <title>Genome sequences and population genomics provide insights into the demographic history, inbreeding, and mutation load of two 'living fossil' tree species of Dipteronia.</title>
        <authorList>
            <person name="Feng Y."/>
            <person name="Comes H.P."/>
            <person name="Chen J."/>
            <person name="Zhu S."/>
            <person name="Lu R."/>
            <person name="Zhang X."/>
            <person name="Li P."/>
            <person name="Qiu J."/>
            <person name="Olsen K.M."/>
            <person name="Qiu Y."/>
        </authorList>
    </citation>
    <scope>NUCLEOTIDE SEQUENCE</scope>
    <source>
        <strain evidence="3">KIB01</strain>
    </source>
</reference>
<dbReference type="InterPro" id="IPR012677">
    <property type="entry name" value="Nucleotide-bd_a/b_plait_sf"/>
</dbReference>
<organism evidence="3 4">
    <name type="scientific">Dipteronia dyeriana</name>
    <dbReference type="NCBI Taxonomy" id="168575"/>
    <lineage>
        <taxon>Eukaryota</taxon>
        <taxon>Viridiplantae</taxon>
        <taxon>Streptophyta</taxon>
        <taxon>Embryophyta</taxon>
        <taxon>Tracheophyta</taxon>
        <taxon>Spermatophyta</taxon>
        <taxon>Magnoliopsida</taxon>
        <taxon>eudicotyledons</taxon>
        <taxon>Gunneridae</taxon>
        <taxon>Pentapetalae</taxon>
        <taxon>rosids</taxon>
        <taxon>malvids</taxon>
        <taxon>Sapindales</taxon>
        <taxon>Sapindaceae</taxon>
        <taxon>Hippocastanoideae</taxon>
        <taxon>Acereae</taxon>
        <taxon>Dipteronia</taxon>
    </lineage>
</organism>